<dbReference type="AlphaFoldDB" id="A0A078B4C0"/>
<reference evidence="2 3" key="1">
    <citation type="submission" date="2014-06" db="EMBL/GenBank/DDBJ databases">
        <authorList>
            <person name="Swart Estienne"/>
        </authorList>
    </citation>
    <scope>NUCLEOTIDE SEQUENCE [LARGE SCALE GENOMIC DNA]</scope>
    <source>
        <strain evidence="2 3">130c</strain>
    </source>
</reference>
<dbReference type="Proteomes" id="UP000039865">
    <property type="component" value="Unassembled WGS sequence"/>
</dbReference>
<dbReference type="InParanoid" id="A0A078B4C0"/>
<evidence type="ECO:0000313" key="2">
    <source>
        <dbReference type="EMBL" id="CDW89101.1"/>
    </source>
</evidence>
<gene>
    <name evidence="2" type="primary">Contig17817.g18946</name>
    <name evidence="2" type="ORF">STYLEM_18230</name>
</gene>
<evidence type="ECO:0000256" key="1">
    <source>
        <dbReference type="SAM" id="Phobius"/>
    </source>
</evidence>
<keyword evidence="3" id="KW-1185">Reference proteome</keyword>
<keyword evidence="1" id="KW-0812">Transmembrane</keyword>
<organism evidence="2 3">
    <name type="scientific">Stylonychia lemnae</name>
    <name type="common">Ciliate</name>
    <dbReference type="NCBI Taxonomy" id="5949"/>
    <lineage>
        <taxon>Eukaryota</taxon>
        <taxon>Sar</taxon>
        <taxon>Alveolata</taxon>
        <taxon>Ciliophora</taxon>
        <taxon>Intramacronucleata</taxon>
        <taxon>Spirotrichea</taxon>
        <taxon>Stichotrichia</taxon>
        <taxon>Sporadotrichida</taxon>
        <taxon>Oxytrichidae</taxon>
        <taxon>Stylonychinae</taxon>
        <taxon>Stylonychia</taxon>
    </lineage>
</organism>
<sequence>MDEFLNERDESNQDVAEFMMQHSFESLISESKINQNQVIGFILFNFVLIATFAIVYLEFYDEKIENTINFTVDFFRPNNLLRIMNGLLQRVKQIQWRNRFAKVAKIDEGDEKSSQAKKDD</sequence>
<keyword evidence="1" id="KW-1133">Transmembrane helix</keyword>
<keyword evidence="1" id="KW-0472">Membrane</keyword>
<evidence type="ECO:0000313" key="3">
    <source>
        <dbReference type="Proteomes" id="UP000039865"/>
    </source>
</evidence>
<dbReference type="EMBL" id="CCKQ01017229">
    <property type="protein sequence ID" value="CDW89101.1"/>
    <property type="molecule type" value="Genomic_DNA"/>
</dbReference>
<feature type="transmembrane region" description="Helical" evidence="1">
    <location>
        <begin position="38"/>
        <end position="57"/>
    </location>
</feature>
<accession>A0A078B4C0</accession>
<proteinExistence type="predicted"/>
<name>A0A078B4C0_STYLE</name>
<protein>
    <submittedName>
        <fullName evidence="2">Uncharacterized protein</fullName>
    </submittedName>
</protein>